<keyword evidence="3" id="KW-1185">Reference proteome</keyword>
<evidence type="ECO:0000256" key="1">
    <source>
        <dbReference type="SAM" id="SignalP"/>
    </source>
</evidence>
<gene>
    <name evidence="2" type="ORF">V1478_009774</name>
</gene>
<feature type="signal peptide" evidence="1">
    <location>
        <begin position="1"/>
        <end position="22"/>
    </location>
</feature>
<dbReference type="InterPro" id="IPR031734">
    <property type="entry name" value="MBF2"/>
</dbReference>
<accession>A0ABD2AJE6</accession>
<comment type="caution">
    <text evidence="2">The sequence shown here is derived from an EMBL/GenBank/DDBJ whole genome shotgun (WGS) entry which is preliminary data.</text>
</comment>
<dbReference type="AlphaFoldDB" id="A0ABD2AJE6"/>
<sequence length="126" mass="14621">MSHSTYVFLLLLFLVTIFVGEAYRYAECQRQPNDEIIWEYDVRRPYRLGINQEVEAEYGPTMAIITCIVIDSLSDEDNGAVWITAGGLGQNFVKLKFRSKYSRGLRYKVFVYGRNLSIYQSMIRLG</sequence>
<evidence type="ECO:0000313" key="2">
    <source>
        <dbReference type="EMBL" id="KAL2720728.1"/>
    </source>
</evidence>
<dbReference type="Pfam" id="PF15868">
    <property type="entry name" value="MBF2"/>
    <property type="match status" value="1"/>
</dbReference>
<evidence type="ECO:0000313" key="3">
    <source>
        <dbReference type="Proteomes" id="UP001607302"/>
    </source>
</evidence>
<dbReference type="Proteomes" id="UP001607302">
    <property type="component" value="Unassembled WGS sequence"/>
</dbReference>
<reference evidence="2 3" key="1">
    <citation type="journal article" date="2024" name="Ann. Entomol. Soc. Am.">
        <title>Genomic analyses of the southern and eastern yellowjacket wasps (Hymenoptera: Vespidae) reveal evolutionary signatures of social life.</title>
        <authorList>
            <person name="Catto M.A."/>
            <person name="Caine P.B."/>
            <person name="Orr S.E."/>
            <person name="Hunt B.G."/>
            <person name="Goodisman M.A.D."/>
        </authorList>
    </citation>
    <scope>NUCLEOTIDE SEQUENCE [LARGE SCALE GENOMIC DNA]</scope>
    <source>
        <strain evidence="2">233</strain>
        <tissue evidence="2">Head and thorax</tissue>
    </source>
</reference>
<feature type="chain" id="PRO_5044850565" evidence="1">
    <location>
        <begin position="23"/>
        <end position="126"/>
    </location>
</feature>
<organism evidence="2 3">
    <name type="scientific">Vespula squamosa</name>
    <name type="common">Southern yellow jacket</name>
    <name type="synonym">Wasp</name>
    <dbReference type="NCBI Taxonomy" id="30214"/>
    <lineage>
        <taxon>Eukaryota</taxon>
        <taxon>Metazoa</taxon>
        <taxon>Ecdysozoa</taxon>
        <taxon>Arthropoda</taxon>
        <taxon>Hexapoda</taxon>
        <taxon>Insecta</taxon>
        <taxon>Pterygota</taxon>
        <taxon>Neoptera</taxon>
        <taxon>Endopterygota</taxon>
        <taxon>Hymenoptera</taxon>
        <taxon>Apocrita</taxon>
        <taxon>Aculeata</taxon>
        <taxon>Vespoidea</taxon>
        <taxon>Vespidae</taxon>
        <taxon>Vespinae</taxon>
        <taxon>Vespula</taxon>
    </lineage>
</organism>
<name>A0ABD2AJE6_VESSQ</name>
<proteinExistence type="predicted"/>
<keyword evidence="1" id="KW-0732">Signal</keyword>
<dbReference type="EMBL" id="JAUDFV010000144">
    <property type="protein sequence ID" value="KAL2720728.1"/>
    <property type="molecule type" value="Genomic_DNA"/>
</dbReference>
<protein>
    <submittedName>
        <fullName evidence="2">Uncharacterized protein</fullName>
    </submittedName>
</protein>